<dbReference type="SMART" id="SM00336">
    <property type="entry name" value="BBOX"/>
    <property type="match status" value="1"/>
</dbReference>
<comment type="caution">
    <text evidence="4">The sequence shown here is derived from an EMBL/GenBank/DDBJ whole genome shotgun (WGS) entry which is preliminary data.</text>
</comment>
<accession>A0ABD0YPI8</accession>
<dbReference type="AlphaFoldDB" id="A0ABD0YPI8"/>
<dbReference type="InterPro" id="IPR047153">
    <property type="entry name" value="TRIM45/56/19-like"/>
</dbReference>
<evidence type="ECO:0000256" key="1">
    <source>
        <dbReference type="ARBA" id="ARBA00022723"/>
    </source>
</evidence>
<dbReference type="InterPro" id="IPR000315">
    <property type="entry name" value="Znf_B-box"/>
</dbReference>
<organism evidence="4 5">
    <name type="scientific">Ranatra chinensis</name>
    <dbReference type="NCBI Taxonomy" id="642074"/>
    <lineage>
        <taxon>Eukaryota</taxon>
        <taxon>Metazoa</taxon>
        <taxon>Ecdysozoa</taxon>
        <taxon>Arthropoda</taxon>
        <taxon>Hexapoda</taxon>
        <taxon>Insecta</taxon>
        <taxon>Pterygota</taxon>
        <taxon>Neoptera</taxon>
        <taxon>Paraneoptera</taxon>
        <taxon>Hemiptera</taxon>
        <taxon>Heteroptera</taxon>
        <taxon>Panheteroptera</taxon>
        <taxon>Nepomorpha</taxon>
        <taxon>Nepidae</taxon>
        <taxon>Ranatrinae</taxon>
        <taxon>Ranatra</taxon>
    </lineage>
</organism>
<dbReference type="PANTHER" id="PTHR25462">
    <property type="entry name" value="BONUS, ISOFORM C-RELATED"/>
    <property type="match status" value="1"/>
</dbReference>
<keyword evidence="2" id="KW-0862">Zinc</keyword>
<gene>
    <name evidence="4" type="ORF">AAG570_002161</name>
</gene>
<dbReference type="InterPro" id="IPR013083">
    <property type="entry name" value="Znf_RING/FYVE/PHD"/>
</dbReference>
<feature type="domain" description="B box-type" evidence="3">
    <location>
        <begin position="126"/>
        <end position="166"/>
    </location>
</feature>
<proteinExistence type="predicted"/>
<keyword evidence="1" id="KW-0479">Metal-binding</keyword>
<dbReference type="EMBL" id="JBFDAA010000012">
    <property type="protein sequence ID" value="KAL1123073.1"/>
    <property type="molecule type" value="Genomic_DNA"/>
</dbReference>
<dbReference type="SUPFAM" id="SSF57845">
    <property type="entry name" value="B-box zinc-binding domain"/>
    <property type="match status" value="1"/>
</dbReference>
<keyword evidence="5" id="KW-1185">Reference proteome</keyword>
<name>A0ABD0YPI8_9HEMI</name>
<evidence type="ECO:0000256" key="2">
    <source>
        <dbReference type="PROSITE-ProRule" id="PRU00024"/>
    </source>
</evidence>
<dbReference type="Proteomes" id="UP001558652">
    <property type="component" value="Unassembled WGS sequence"/>
</dbReference>
<dbReference type="PROSITE" id="PS50119">
    <property type="entry name" value="ZF_BBOX"/>
    <property type="match status" value="1"/>
</dbReference>
<evidence type="ECO:0000313" key="4">
    <source>
        <dbReference type="EMBL" id="KAL1123073.1"/>
    </source>
</evidence>
<reference evidence="4 5" key="1">
    <citation type="submission" date="2024-07" db="EMBL/GenBank/DDBJ databases">
        <title>Chromosome-level genome assembly of the water stick insect Ranatra chinensis (Heteroptera: Nepidae).</title>
        <authorList>
            <person name="Liu X."/>
        </authorList>
    </citation>
    <scope>NUCLEOTIDE SEQUENCE [LARGE SCALE GENOMIC DNA]</scope>
    <source>
        <strain evidence="4">Cailab_2021Rc</strain>
        <tissue evidence="4">Muscle</tissue>
    </source>
</reference>
<keyword evidence="2" id="KW-0863">Zinc-finger</keyword>
<dbReference type="Gene3D" id="3.30.40.10">
    <property type="entry name" value="Zinc/RING finger domain, C3HC4 (zinc finger)"/>
    <property type="match status" value="1"/>
</dbReference>
<evidence type="ECO:0000259" key="3">
    <source>
        <dbReference type="PROSITE" id="PS50119"/>
    </source>
</evidence>
<dbReference type="PANTHER" id="PTHR25462:SF291">
    <property type="entry name" value="E3 UBIQUITIN-PROTEIN LIGASE TRIM45"/>
    <property type="match status" value="1"/>
</dbReference>
<dbReference type="GO" id="GO:0008270">
    <property type="term" value="F:zinc ion binding"/>
    <property type="evidence" value="ECO:0007669"/>
    <property type="project" value="UniProtKB-KW"/>
</dbReference>
<dbReference type="Gene3D" id="3.30.160.60">
    <property type="entry name" value="Classic Zinc Finger"/>
    <property type="match status" value="1"/>
</dbReference>
<sequence length="230" mass="26000">MDRRKSLKFPVCSLCSQSFALRGNQKPGCGPRSPLILKCGHTACEGCIVRGIAERRKVTCSCHEISSPSEKYLERNVRLEFPLDYYTIGVYSVLANIVATDVHQLARAFREHKTIPLRPTVPELGSSDAHCPIHRLQLEFFCNDCSKSICSRCLLNDHKGHNIDLLADKNKVAMDDLIDLHVTVVNHQKRLKATRKYSFLSPVGYNLLYNLSLLLSQHFPKPHLVLHNVV</sequence>
<dbReference type="Pfam" id="PF00643">
    <property type="entry name" value="zf-B_box"/>
    <property type="match status" value="1"/>
</dbReference>
<evidence type="ECO:0000313" key="5">
    <source>
        <dbReference type="Proteomes" id="UP001558652"/>
    </source>
</evidence>
<protein>
    <recommendedName>
        <fullName evidence="3">B box-type domain-containing protein</fullName>
    </recommendedName>
</protein>